<evidence type="ECO:0000259" key="3">
    <source>
        <dbReference type="PROSITE" id="PS51186"/>
    </source>
</evidence>
<evidence type="ECO:0000313" key="4">
    <source>
        <dbReference type="EMBL" id="SDM22808.1"/>
    </source>
</evidence>
<dbReference type="Gene3D" id="3.40.630.30">
    <property type="match status" value="1"/>
</dbReference>
<dbReference type="PANTHER" id="PTHR43626">
    <property type="entry name" value="ACYL-COA N-ACYLTRANSFERASE"/>
    <property type="match status" value="1"/>
</dbReference>
<name>A0A1G9RHV6_9ACTO</name>
<dbReference type="InterPro" id="IPR045039">
    <property type="entry name" value="NSI-like"/>
</dbReference>
<dbReference type="AlphaFoldDB" id="A0A1G9RHV6"/>
<proteinExistence type="predicted"/>
<dbReference type="CDD" id="cd04301">
    <property type="entry name" value="NAT_SF"/>
    <property type="match status" value="1"/>
</dbReference>
<dbReference type="GO" id="GO:0005737">
    <property type="term" value="C:cytoplasm"/>
    <property type="evidence" value="ECO:0007669"/>
    <property type="project" value="TreeGrafter"/>
</dbReference>
<dbReference type="Proteomes" id="UP000199671">
    <property type="component" value="Unassembled WGS sequence"/>
</dbReference>
<dbReference type="EMBL" id="FNHU01000001">
    <property type="protein sequence ID" value="SDM22808.1"/>
    <property type="molecule type" value="Genomic_DNA"/>
</dbReference>
<dbReference type="NCBIfam" id="NF005921">
    <property type="entry name" value="PRK07922.1"/>
    <property type="match status" value="1"/>
</dbReference>
<evidence type="ECO:0000313" key="5">
    <source>
        <dbReference type="Proteomes" id="UP000199671"/>
    </source>
</evidence>
<dbReference type="RefSeq" id="WP_256328912.1">
    <property type="nucleotide sequence ID" value="NZ_FNHU01000001.1"/>
</dbReference>
<dbReference type="PANTHER" id="PTHR43626:SF4">
    <property type="entry name" value="GCN5-RELATED N-ACETYLTRANSFERASE 2, CHLOROPLASTIC"/>
    <property type="match status" value="1"/>
</dbReference>
<dbReference type="InterPro" id="IPR000182">
    <property type="entry name" value="GNAT_dom"/>
</dbReference>
<protein>
    <submittedName>
        <fullName evidence="4">Amino-acid N-acetyltransferase</fullName>
    </submittedName>
</protein>
<evidence type="ECO:0000256" key="1">
    <source>
        <dbReference type="ARBA" id="ARBA00022679"/>
    </source>
</evidence>
<organism evidence="4 5">
    <name type="scientific">Actinomyces ruminicola</name>
    <dbReference type="NCBI Taxonomy" id="332524"/>
    <lineage>
        <taxon>Bacteria</taxon>
        <taxon>Bacillati</taxon>
        <taxon>Actinomycetota</taxon>
        <taxon>Actinomycetes</taxon>
        <taxon>Actinomycetales</taxon>
        <taxon>Actinomycetaceae</taxon>
        <taxon>Actinomyces</taxon>
    </lineage>
</organism>
<gene>
    <name evidence="4" type="ORF">SAMN04487766_1019</name>
</gene>
<dbReference type="InterPro" id="IPR016181">
    <property type="entry name" value="Acyl_CoA_acyltransferase"/>
</dbReference>
<keyword evidence="2" id="KW-0012">Acyltransferase</keyword>
<dbReference type="Pfam" id="PF00583">
    <property type="entry name" value="Acetyltransf_1"/>
    <property type="match status" value="1"/>
</dbReference>
<feature type="domain" description="N-acetyltransferase" evidence="3">
    <location>
        <begin position="67"/>
        <end position="211"/>
    </location>
</feature>
<dbReference type="GO" id="GO:0008080">
    <property type="term" value="F:N-acetyltransferase activity"/>
    <property type="evidence" value="ECO:0007669"/>
    <property type="project" value="InterPro"/>
</dbReference>
<sequence>MGSMCNTGSTASAEPDALVGAAAPLAAGRDAGGEAPSSGRMPAPVAVSPTDGAAHLPDRFQDAAWRTVLRPARPADARAIAELVRPYAERRILIGKDLINYFEDIQEFTVAEGAGRLDGAEESGLIGCGALHVMWDDIAEVRTLAVRRDYLHHGVGHAILSNLLDRARTLGLRRVFCLTFEVDFFAAHGFREIQGTPVGTDIFVEMLRSHDDGVAEFLDLARAKPNTLGNTRMLLELGD</sequence>
<dbReference type="SUPFAM" id="SSF55729">
    <property type="entry name" value="Acyl-CoA N-acyltransferases (Nat)"/>
    <property type="match status" value="1"/>
</dbReference>
<accession>A0A1G9RHV6</accession>
<evidence type="ECO:0000256" key="2">
    <source>
        <dbReference type="ARBA" id="ARBA00023315"/>
    </source>
</evidence>
<dbReference type="PROSITE" id="PS51186">
    <property type="entry name" value="GNAT"/>
    <property type="match status" value="1"/>
</dbReference>
<keyword evidence="1 4" id="KW-0808">Transferase</keyword>
<reference evidence="4 5" key="1">
    <citation type="submission" date="2016-10" db="EMBL/GenBank/DDBJ databases">
        <authorList>
            <person name="de Groot N.N."/>
        </authorList>
    </citation>
    <scope>NUCLEOTIDE SEQUENCE [LARGE SCALE GENOMIC DNA]</scope>
    <source>
        <strain evidence="4 5">KPR-7B</strain>
    </source>
</reference>